<dbReference type="EMBL" id="JAAHBZ010000010">
    <property type="protein sequence ID" value="NES30282.1"/>
    <property type="molecule type" value="Genomic_DNA"/>
</dbReference>
<sequence length="233" mass="25503">MLVIMESRRRLSLATALVLALMLPTCELGSTPEDVRREANTRAVRDASASAASQLNGIIARLVEQTPALRPVATSTSDTCHAGDTNGSFPHDPYRLRCTRHETRYFGVRGELPDVVRQVHAGAKKAGLMTLIDARRDGVRTPSAGNGEIDGGQLLGPPDSIYVAPGYDGRLHIAWSQASDPRPSAAPLELRWPVVFQDDRPVDVDSLWNGPLRGQRHLIMIVSTVTYHEVPWQ</sequence>
<evidence type="ECO:0000313" key="4">
    <source>
        <dbReference type="Proteomes" id="UP000477779"/>
    </source>
</evidence>
<reference evidence="1 4" key="2">
    <citation type="submission" date="2020-02" db="EMBL/GenBank/DDBJ databases">
        <title>WGS of Micromonospora spp. isolated from hot spring.</title>
        <authorList>
            <person name="Thawai C."/>
        </authorList>
    </citation>
    <scope>NUCLEOTIDE SEQUENCE [LARGE SCALE GENOMIC DNA]</scope>
    <source>
        <strain evidence="1 4">TMS7</strain>
    </source>
</reference>
<evidence type="ECO:0000313" key="1">
    <source>
        <dbReference type="EMBL" id="NES30282.1"/>
    </source>
</evidence>
<evidence type="ECO:0000313" key="2">
    <source>
        <dbReference type="EMBL" id="QGL46957.1"/>
    </source>
</evidence>
<reference evidence="2 3" key="1">
    <citation type="submission" date="2019-10" db="EMBL/GenBank/DDBJ databases">
        <title>Genome Sequence of Micromonospora terminaliae DSM 101760.</title>
        <authorList>
            <person name="Guo L."/>
        </authorList>
    </citation>
    <scope>NUCLEOTIDE SEQUENCE [LARGE SCALE GENOMIC DNA]</scope>
    <source>
        <strain evidence="2 3">DSM 101760</strain>
    </source>
</reference>
<dbReference type="AlphaFoldDB" id="A0AAJ2ZHR3"/>
<protein>
    <submittedName>
        <fullName evidence="1">Uncharacterized protein</fullName>
    </submittedName>
</protein>
<dbReference type="Proteomes" id="UP000477779">
    <property type="component" value="Unassembled WGS sequence"/>
</dbReference>
<dbReference type="EMBL" id="CP045309">
    <property type="protein sequence ID" value="QGL46957.1"/>
    <property type="molecule type" value="Genomic_DNA"/>
</dbReference>
<gene>
    <name evidence="1" type="ORF">G3561_22370</name>
    <name evidence="2" type="ORF">GCE86_07745</name>
</gene>
<dbReference type="Proteomes" id="UP000402241">
    <property type="component" value="Chromosome"/>
</dbReference>
<accession>A0AAJ2ZHR3</accession>
<evidence type="ECO:0000313" key="3">
    <source>
        <dbReference type="Proteomes" id="UP000402241"/>
    </source>
</evidence>
<proteinExistence type="predicted"/>
<organism evidence="1 4">
    <name type="scientific">Micromonospora terminaliae</name>
    <dbReference type="NCBI Taxonomy" id="1914461"/>
    <lineage>
        <taxon>Bacteria</taxon>
        <taxon>Bacillati</taxon>
        <taxon>Actinomycetota</taxon>
        <taxon>Actinomycetes</taxon>
        <taxon>Micromonosporales</taxon>
        <taxon>Micromonosporaceae</taxon>
        <taxon>Micromonospora</taxon>
    </lineage>
</organism>
<dbReference type="RefSeq" id="WP_154226300.1">
    <property type="nucleotide sequence ID" value="NZ_CP045309.1"/>
</dbReference>
<keyword evidence="3" id="KW-1185">Reference proteome</keyword>
<name>A0AAJ2ZHR3_9ACTN</name>